<dbReference type="InterPro" id="IPR021529">
    <property type="entry name" value="DUF2798"/>
</dbReference>
<keyword evidence="3" id="KW-1185">Reference proteome</keyword>
<feature type="transmembrane region" description="Helical" evidence="1">
    <location>
        <begin position="35"/>
        <end position="59"/>
    </location>
</feature>
<comment type="caution">
    <text evidence="2">The sequence shown here is derived from an EMBL/GenBank/DDBJ whole genome shotgun (WGS) entry which is preliminary data.</text>
</comment>
<feature type="transmembrane region" description="Helical" evidence="1">
    <location>
        <begin position="9"/>
        <end position="29"/>
    </location>
</feature>
<sequence>MPRNFKEAMIFTCLMCGMMVLGMSIWNLIVAGHFSWFHVALGYLPGFVVAFLLDVILVGPLAKKFALSIIMTTPHHDKRWVKIVGISGSMVLGMVTCMSFYGILMSGQDLSVQTYVRTWLTNFVAAIPLNFLIVGPISRAILGYFQKPLDGEDEVEDFNNDEEMPKII</sequence>
<feature type="transmembrane region" description="Helical" evidence="1">
    <location>
        <begin position="123"/>
        <end position="142"/>
    </location>
</feature>
<name>A0ABS2PL45_9STRE</name>
<evidence type="ECO:0000313" key="2">
    <source>
        <dbReference type="EMBL" id="MBM7636089.1"/>
    </source>
</evidence>
<feature type="transmembrane region" description="Helical" evidence="1">
    <location>
        <begin position="80"/>
        <end position="103"/>
    </location>
</feature>
<evidence type="ECO:0000313" key="3">
    <source>
        <dbReference type="Proteomes" id="UP000809081"/>
    </source>
</evidence>
<keyword evidence="1" id="KW-1133">Transmembrane helix</keyword>
<keyword evidence="1" id="KW-0812">Transmembrane</keyword>
<dbReference type="Proteomes" id="UP000809081">
    <property type="component" value="Unassembled WGS sequence"/>
</dbReference>
<protein>
    <recommendedName>
        <fullName evidence="4">DUF2798 domain-containing protein</fullName>
    </recommendedName>
</protein>
<evidence type="ECO:0000256" key="1">
    <source>
        <dbReference type="SAM" id="Phobius"/>
    </source>
</evidence>
<organism evidence="2 3">
    <name type="scientific">Streptococcus saliviloxodontae</name>
    <dbReference type="NCBI Taxonomy" id="1349416"/>
    <lineage>
        <taxon>Bacteria</taxon>
        <taxon>Bacillati</taxon>
        <taxon>Bacillota</taxon>
        <taxon>Bacilli</taxon>
        <taxon>Lactobacillales</taxon>
        <taxon>Streptococcaceae</taxon>
        <taxon>Streptococcus</taxon>
    </lineage>
</organism>
<proteinExistence type="predicted"/>
<dbReference type="EMBL" id="JAFBEI010000015">
    <property type="protein sequence ID" value="MBM7636089.1"/>
    <property type="molecule type" value="Genomic_DNA"/>
</dbReference>
<gene>
    <name evidence="2" type="ORF">JOC31_000908</name>
</gene>
<reference evidence="2 3" key="1">
    <citation type="submission" date="2021-01" db="EMBL/GenBank/DDBJ databases">
        <title>Genomic Encyclopedia of Type Strains, Phase IV (KMG-IV): sequencing the most valuable type-strain genomes for metagenomic binning, comparative biology and taxonomic classification.</title>
        <authorList>
            <person name="Goeker M."/>
        </authorList>
    </citation>
    <scope>NUCLEOTIDE SEQUENCE [LARGE SCALE GENOMIC DNA]</scope>
    <source>
        <strain evidence="2 3">DSM 27513</strain>
    </source>
</reference>
<dbReference type="RefSeq" id="WP_239551649.1">
    <property type="nucleotide sequence ID" value="NZ_JAFBEI010000015.1"/>
</dbReference>
<evidence type="ECO:0008006" key="4">
    <source>
        <dbReference type="Google" id="ProtNLM"/>
    </source>
</evidence>
<dbReference type="Pfam" id="PF11391">
    <property type="entry name" value="DUF2798"/>
    <property type="match status" value="2"/>
</dbReference>
<keyword evidence="1" id="KW-0472">Membrane</keyword>
<accession>A0ABS2PL45</accession>